<gene>
    <name evidence="3" type="ORF">FMM80_28470</name>
</gene>
<name>A0A9X5CDF1_9FIRM</name>
<comment type="caution">
    <text evidence="3">The sequence shown here is derived from an EMBL/GenBank/DDBJ whole genome shotgun (WGS) entry which is preliminary data.</text>
</comment>
<sequence>MELAKYENRLYLEIKKLIDNSRNKVASIVNSEITDLYWKIGSHINENILNNERATYGKQIIKYLSEKLTQEYGRGWSEKQLRHCVHLAITFPYDEKFSALRRELNWTCIKALMYIDEPLKRDFYIEMCKMNHWNTRTLQDRINSMLYERTAISRKPDELIVQELSLLQEENKLTPDLVFRDPYFLDYLGLTDTYSEKDLESAIIAELQQFIIELGSDFAFMARQKRITIDNEDYYIDLLFFHRRLKCLVAIDLKLGKFEAAHKGQMELYLRWLEKYEMVEGENQPIGLILCSGKNEEHIELMRLDESNIRVAEYMTKLPDMKLLEAKLKQSINRAKKRLASSLDSGRS</sequence>
<dbReference type="GO" id="GO:0003676">
    <property type="term" value="F:nucleic acid binding"/>
    <property type="evidence" value="ECO:0007669"/>
    <property type="project" value="InterPro"/>
</dbReference>
<proteinExistence type="predicted"/>
<accession>A0A9X5CDF1</accession>
<dbReference type="AlphaFoldDB" id="A0A9X5CDF1"/>
<dbReference type="PANTHER" id="PTHR30547:SF5">
    <property type="entry name" value="NUCLEASE YHCG-RELATED"/>
    <property type="match status" value="1"/>
</dbReference>
<dbReference type="OrthoDB" id="9801263at2"/>
<dbReference type="InterPro" id="IPR009362">
    <property type="entry name" value="YhcG_C"/>
</dbReference>
<feature type="domain" description="YhcG PDDEXK nuclease" evidence="1">
    <location>
        <begin position="178"/>
        <end position="327"/>
    </location>
</feature>
<dbReference type="Pfam" id="PF06250">
    <property type="entry name" value="YhcG_C"/>
    <property type="match status" value="1"/>
</dbReference>
<evidence type="ECO:0000313" key="4">
    <source>
        <dbReference type="Proteomes" id="UP000474104"/>
    </source>
</evidence>
<dbReference type="InterPro" id="IPR011856">
    <property type="entry name" value="tRNA_endonuc-like_dom_sf"/>
</dbReference>
<dbReference type="Pfam" id="PF17761">
    <property type="entry name" value="DUF1016_N"/>
    <property type="match status" value="1"/>
</dbReference>
<evidence type="ECO:0000259" key="1">
    <source>
        <dbReference type="Pfam" id="PF06250"/>
    </source>
</evidence>
<dbReference type="InterPro" id="IPR053148">
    <property type="entry name" value="PD-DEXK-like_domain"/>
</dbReference>
<dbReference type="RefSeq" id="WP_004082741.1">
    <property type="nucleotide sequence ID" value="NZ_CASCYM010000007.1"/>
</dbReference>
<protein>
    <submittedName>
        <fullName evidence="3">DUF1016 domain-containing protein</fullName>
    </submittedName>
</protein>
<dbReference type="InterPro" id="IPR041527">
    <property type="entry name" value="YhcG_N"/>
</dbReference>
<dbReference type="EMBL" id="VIRB01000164">
    <property type="protein sequence ID" value="NDO72346.1"/>
    <property type="molecule type" value="Genomic_DNA"/>
</dbReference>
<organism evidence="3 4">
    <name type="scientific">Schaedlerella arabinosiphila</name>
    <dbReference type="NCBI Taxonomy" id="2044587"/>
    <lineage>
        <taxon>Bacteria</taxon>
        <taxon>Bacillati</taxon>
        <taxon>Bacillota</taxon>
        <taxon>Clostridia</taxon>
        <taxon>Lachnospirales</taxon>
        <taxon>Lachnospiraceae</taxon>
        <taxon>Schaedlerella</taxon>
    </lineage>
</organism>
<evidence type="ECO:0000259" key="2">
    <source>
        <dbReference type="Pfam" id="PF17761"/>
    </source>
</evidence>
<dbReference type="PANTHER" id="PTHR30547">
    <property type="entry name" value="UNCHARACTERIZED PROTEIN YHCG-RELATED"/>
    <property type="match status" value="1"/>
</dbReference>
<feature type="domain" description="YhcG N-terminal" evidence="2">
    <location>
        <begin position="13"/>
        <end position="149"/>
    </location>
</feature>
<reference evidence="3 4" key="1">
    <citation type="submission" date="2019-07" db="EMBL/GenBank/DDBJ databases">
        <title>Draft genome sequences of 15 bacterial species constituting the stable defined intestinal microbiota of the GM15 gnotobiotic mouse model.</title>
        <authorList>
            <person name="Elie C."/>
            <person name="Mathieu A."/>
            <person name="Saliou A."/>
            <person name="Darnaud M."/>
            <person name="Leulier F."/>
            <person name="Tamellini A."/>
        </authorList>
    </citation>
    <scope>NUCLEOTIDE SEQUENCE [LARGE SCALE GENOMIC DNA]</scope>
    <source>
        <strain evidence="4">ASF 502</strain>
    </source>
</reference>
<evidence type="ECO:0000313" key="3">
    <source>
        <dbReference type="EMBL" id="NDO72346.1"/>
    </source>
</evidence>
<dbReference type="Proteomes" id="UP000474104">
    <property type="component" value="Unassembled WGS sequence"/>
</dbReference>
<dbReference type="Gene3D" id="3.40.1350.10">
    <property type="match status" value="1"/>
</dbReference>